<evidence type="ECO:0000313" key="2">
    <source>
        <dbReference type="EMBL" id="RCX02359.1"/>
    </source>
</evidence>
<dbReference type="InterPro" id="IPR014982">
    <property type="entry name" value="GSCFA"/>
</dbReference>
<reference evidence="2 3" key="1">
    <citation type="submission" date="2018-07" db="EMBL/GenBank/DDBJ databases">
        <title>Genomic Encyclopedia of Type Strains, Phase IV (KMG-IV): sequencing the most valuable type-strain genomes for metagenomic binning, comparative biology and taxonomic classification.</title>
        <authorList>
            <person name="Goeker M."/>
        </authorList>
    </citation>
    <scope>NUCLEOTIDE SEQUENCE [LARGE SCALE GENOMIC DNA]</scope>
    <source>
        <strain evidence="2 3">DSM 21410</strain>
    </source>
</reference>
<dbReference type="Proteomes" id="UP000253517">
    <property type="component" value="Unassembled WGS sequence"/>
</dbReference>
<comment type="caution">
    <text evidence="2">The sequence shown here is derived from an EMBL/GenBank/DDBJ whole genome shotgun (WGS) entry which is preliminary data.</text>
</comment>
<proteinExistence type="predicted"/>
<dbReference type="EMBL" id="QPJS01000004">
    <property type="protein sequence ID" value="RCX02359.1"/>
    <property type="molecule type" value="Genomic_DNA"/>
</dbReference>
<dbReference type="RefSeq" id="WP_114366415.1">
    <property type="nucleotide sequence ID" value="NZ_BHZF01000005.1"/>
</dbReference>
<gene>
    <name evidence="2" type="ORF">DES35_104119</name>
</gene>
<protein>
    <submittedName>
        <fullName evidence="2">GSCFA family protein</fullName>
    </submittedName>
</protein>
<dbReference type="AlphaFoldDB" id="A0A368ZZL6"/>
<evidence type="ECO:0000313" key="3">
    <source>
        <dbReference type="Proteomes" id="UP000253517"/>
    </source>
</evidence>
<name>A0A368ZZL6_9FLAO</name>
<dbReference type="Pfam" id="PF08885">
    <property type="entry name" value="GSCFA"/>
    <property type="match status" value="1"/>
</dbReference>
<feature type="domain" description="GSCFA" evidence="1">
    <location>
        <begin position="27"/>
        <end position="258"/>
    </location>
</feature>
<evidence type="ECO:0000259" key="1">
    <source>
        <dbReference type="Pfam" id="PF08885"/>
    </source>
</evidence>
<organism evidence="2 3">
    <name type="scientific">Schleiferia thermophila</name>
    <dbReference type="NCBI Taxonomy" id="884107"/>
    <lineage>
        <taxon>Bacteria</taxon>
        <taxon>Pseudomonadati</taxon>
        <taxon>Bacteroidota</taxon>
        <taxon>Flavobacteriia</taxon>
        <taxon>Flavobacteriales</taxon>
        <taxon>Schleiferiaceae</taxon>
        <taxon>Schleiferia</taxon>
    </lineage>
</organism>
<sequence length="333" mass="38453">MQFHHPIVDFRPPEVQDADKIGLSDTIVFLGSCFSENIGGELRRLYHPVVINPQGIAFDPFSICRHLTLASNTEFEIRPVSRDGLFFSWDHHSSLYATTIEGLKDTLQSAVYSTRLALEKATHVVITLGTVYYYRLAESGQPVANCHKMPSHYFRKSFLSVADTVEVLVRIYENINVINPTAKCIFTISPVKYLRDGIIENSRSKAHLIAAVHEVVNSCKASYFPAYELVTDVLRNYEYYEMDMAHPNIRAIWAVYNFFCESWVSAPLRAALQEIDGFLRMLHHELQHPESQAAKRWFVNLSTQLEKLRNKYPLELRETDKERWERLCEMFSP</sequence>
<accession>A0A368ZZL6</accession>
<keyword evidence="3" id="KW-1185">Reference proteome</keyword>